<gene>
    <name evidence="2" type="ORF">EOE67_15175</name>
</gene>
<feature type="compositionally biased region" description="Polar residues" evidence="1">
    <location>
        <begin position="53"/>
        <end position="64"/>
    </location>
</feature>
<feature type="compositionally biased region" description="Polar residues" evidence="1">
    <location>
        <begin position="125"/>
        <end position="134"/>
    </location>
</feature>
<sequence>MFLQLASIVKLDQSVSYTLQQIRAGQHITKYQTTKPADSTTTPATGSTGNTPVTNPSKPVTDPSTGKDDSTTKPKTHLDFTGMSRTQLNDWVSKAKAAGKLTSEQETAFKVLTYSSKTSSSSSSETQDNEQLNFTEKAKQGLQSAVKRRDRSAIMFWANTLSVMKNFQGEKLATTETKS</sequence>
<protein>
    <submittedName>
        <fullName evidence="2">Uncharacterized protein</fullName>
    </submittedName>
</protein>
<feature type="region of interest" description="Disordered" evidence="1">
    <location>
        <begin position="30"/>
        <end position="84"/>
    </location>
</feature>
<dbReference type="RefSeq" id="WP_164852363.1">
    <property type="nucleotide sequence ID" value="NZ_SACS01000018.1"/>
</dbReference>
<evidence type="ECO:0000256" key="1">
    <source>
        <dbReference type="SAM" id="MobiDB-lite"/>
    </source>
</evidence>
<dbReference type="EMBL" id="SACS01000018">
    <property type="protein sequence ID" value="RVU34390.1"/>
    <property type="molecule type" value="Genomic_DNA"/>
</dbReference>
<feature type="compositionally biased region" description="Basic and acidic residues" evidence="1">
    <location>
        <begin position="65"/>
        <end position="78"/>
    </location>
</feature>
<dbReference type="AlphaFoldDB" id="A0A437QJ28"/>
<comment type="caution">
    <text evidence="2">The sequence shown here is derived from an EMBL/GenBank/DDBJ whole genome shotgun (WGS) entry which is preliminary data.</text>
</comment>
<evidence type="ECO:0000313" key="2">
    <source>
        <dbReference type="EMBL" id="RVU34390.1"/>
    </source>
</evidence>
<name>A0A437QJ28_9GAMM</name>
<feature type="compositionally biased region" description="Low complexity" evidence="1">
    <location>
        <begin position="39"/>
        <end position="52"/>
    </location>
</feature>
<dbReference type="Proteomes" id="UP000283077">
    <property type="component" value="Unassembled WGS sequence"/>
</dbReference>
<proteinExistence type="predicted"/>
<feature type="region of interest" description="Disordered" evidence="1">
    <location>
        <begin position="114"/>
        <end position="146"/>
    </location>
</feature>
<organism evidence="2 3">
    <name type="scientific">Rheinheimera riviphila</name>
    <dbReference type="NCBI Taxonomy" id="1834037"/>
    <lineage>
        <taxon>Bacteria</taxon>
        <taxon>Pseudomonadati</taxon>
        <taxon>Pseudomonadota</taxon>
        <taxon>Gammaproteobacteria</taxon>
        <taxon>Chromatiales</taxon>
        <taxon>Chromatiaceae</taxon>
        <taxon>Rheinheimera</taxon>
    </lineage>
</organism>
<keyword evidence="3" id="KW-1185">Reference proteome</keyword>
<evidence type="ECO:0000313" key="3">
    <source>
        <dbReference type="Proteomes" id="UP000283077"/>
    </source>
</evidence>
<reference evidence="2 3" key="1">
    <citation type="submission" date="2019-01" db="EMBL/GenBank/DDBJ databases">
        <authorList>
            <person name="Chen W.-M."/>
        </authorList>
    </citation>
    <scope>NUCLEOTIDE SEQUENCE [LARGE SCALE GENOMIC DNA]</scope>
    <source>
        <strain evidence="2 3">KYPC3</strain>
    </source>
</reference>
<feature type="compositionally biased region" description="Low complexity" evidence="1">
    <location>
        <begin position="115"/>
        <end position="124"/>
    </location>
</feature>
<accession>A0A437QJ28</accession>